<feature type="chain" id="PRO_5042088986" evidence="1">
    <location>
        <begin position="23"/>
        <end position="258"/>
    </location>
</feature>
<sequence>MKKPSCVGLSALLISFLPAATALLGASWSVTNVPFAGLTDIRFPLTIVEADHISGYYFAQQFTFVNSGLGYTGLQPRPDVNGATVLHGVFSSFIAGTQTNDPNCHLGADGGPGVSCSVQWSGSSIGNRTYHLEVKSDDLRLWVGTAIDTVTGARMHIGSWTTPSHAGGIQNNQLGFVEWYPWNSWKPPNHCANLPYQRTIFGTPITSRPGCVGTQGDFFEYGDCVGLVAFQAHPVAGGVQNNCGFRGKVGLYENGYLE</sequence>
<organism evidence="2 3">
    <name type="scientific">Mycena metata</name>
    <dbReference type="NCBI Taxonomy" id="1033252"/>
    <lineage>
        <taxon>Eukaryota</taxon>
        <taxon>Fungi</taxon>
        <taxon>Dikarya</taxon>
        <taxon>Basidiomycota</taxon>
        <taxon>Agaricomycotina</taxon>
        <taxon>Agaricomycetes</taxon>
        <taxon>Agaricomycetidae</taxon>
        <taxon>Agaricales</taxon>
        <taxon>Marasmiineae</taxon>
        <taxon>Mycenaceae</taxon>
        <taxon>Mycena</taxon>
    </lineage>
</organism>
<dbReference type="AlphaFoldDB" id="A0AAD7JQ18"/>
<evidence type="ECO:0000313" key="2">
    <source>
        <dbReference type="EMBL" id="KAJ7768951.1"/>
    </source>
</evidence>
<reference evidence="2" key="1">
    <citation type="submission" date="2023-03" db="EMBL/GenBank/DDBJ databases">
        <title>Massive genome expansion in bonnet fungi (Mycena s.s.) driven by repeated elements and novel gene families across ecological guilds.</title>
        <authorList>
            <consortium name="Lawrence Berkeley National Laboratory"/>
            <person name="Harder C.B."/>
            <person name="Miyauchi S."/>
            <person name="Viragh M."/>
            <person name="Kuo A."/>
            <person name="Thoen E."/>
            <person name="Andreopoulos B."/>
            <person name="Lu D."/>
            <person name="Skrede I."/>
            <person name="Drula E."/>
            <person name="Henrissat B."/>
            <person name="Morin E."/>
            <person name="Kohler A."/>
            <person name="Barry K."/>
            <person name="LaButti K."/>
            <person name="Morin E."/>
            <person name="Salamov A."/>
            <person name="Lipzen A."/>
            <person name="Mereny Z."/>
            <person name="Hegedus B."/>
            <person name="Baldrian P."/>
            <person name="Stursova M."/>
            <person name="Weitz H."/>
            <person name="Taylor A."/>
            <person name="Grigoriev I.V."/>
            <person name="Nagy L.G."/>
            <person name="Martin F."/>
            <person name="Kauserud H."/>
        </authorList>
    </citation>
    <scope>NUCLEOTIDE SEQUENCE</scope>
    <source>
        <strain evidence="2">CBHHK182m</strain>
    </source>
</reference>
<accession>A0AAD7JQ18</accession>
<proteinExistence type="predicted"/>
<keyword evidence="3" id="KW-1185">Reference proteome</keyword>
<dbReference type="EMBL" id="JARKIB010000019">
    <property type="protein sequence ID" value="KAJ7768951.1"/>
    <property type="molecule type" value="Genomic_DNA"/>
</dbReference>
<gene>
    <name evidence="2" type="ORF">B0H16DRAFT_1518712</name>
</gene>
<feature type="signal peptide" evidence="1">
    <location>
        <begin position="1"/>
        <end position="22"/>
    </location>
</feature>
<protein>
    <submittedName>
        <fullName evidence="2">Uncharacterized protein</fullName>
    </submittedName>
</protein>
<dbReference type="Proteomes" id="UP001215598">
    <property type="component" value="Unassembled WGS sequence"/>
</dbReference>
<comment type="caution">
    <text evidence="2">The sequence shown here is derived from an EMBL/GenBank/DDBJ whole genome shotgun (WGS) entry which is preliminary data.</text>
</comment>
<keyword evidence="1" id="KW-0732">Signal</keyword>
<name>A0AAD7JQ18_9AGAR</name>
<evidence type="ECO:0000256" key="1">
    <source>
        <dbReference type="SAM" id="SignalP"/>
    </source>
</evidence>
<evidence type="ECO:0000313" key="3">
    <source>
        <dbReference type="Proteomes" id="UP001215598"/>
    </source>
</evidence>